<evidence type="ECO:0000313" key="3">
    <source>
        <dbReference type="Proteomes" id="UP001385951"/>
    </source>
</evidence>
<protein>
    <submittedName>
        <fullName evidence="2">Uncharacterized protein</fullName>
    </submittedName>
</protein>
<evidence type="ECO:0000256" key="1">
    <source>
        <dbReference type="SAM" id="MobiDB-lite"/>
    </source>
</evidence>
<reference evidence="2 3" key="1">
    <citation type="submission" date="2022-09" db="EMBL/GenBank/DDBJ databases">
        <authorList>
            <person name="Palmer J.M."/>
        </authorList>
    </citation>
    <scope>NUCLEOTIDE SEQUENCE [LARGE SCALE GENOMIC DNA]</scope>
    <source>
        <strain evidence="2 3">DSM 7382</strain>
    </source>
</reference>
<dbReference type="Proteomes" id="UP001385951">
    <property type="component" value="Unassembled WGS sequence"/>
</dbReference>
<accession>A0AAW0GLB3</accession>
<keyword evidence="3" id="KW-1185">Reference proteome</keyword>
<evidence type="ECO:0000313" key="2">
    <source>
        <dbReference type="EMBL" id="KAK7692717.1"/>
    </source>
</evidence>
<proteinExistence type="predicted"/>
<comment type="caution">
    <text evidence="2">The sequence shown here is derived from an EMBL/GenBank/DDBJ whole genome shotgun (WGS) entry which is preliminary data.</text>
</comment>
<gene>
    <name evidence="2" type="ORF">QCA50_004350</name>
</gene>
<dbReference type="AlphaFoldDB" id="A0AAW0GLB3"/>
<organism evidence="2 3">
    <name type="scientific">Cerrena zonata</name>
    <dbReference type="NCBI Taxonomy" id="2478898"/>
    <lineage>
        <taxon>Eukaryota</taxon>
        <taxon>Fungi</taxon>
        <taxon>Dikarya</taxon>
        <taxon>Basidiomycota</taxon>
        <taxon>Agaricomycotina</taxon>
        <taxon>Agaricomycetes</taxon>
        <taxon>Polyporales</taxon>
        <taxon>Cerrenaceae</taxon>
        <taxon>Cerrena</taxon>
    </lineage>
</organism>
<dbReference type="EMBL" id="JASBNA010000004">
    <property type="protein sequence ID" value="KAK7692717.1"/>
    <property type="molecule type" value="Genomic_DNA"/>
</dbReference>
<name>A0AAW0GLB3_9APHY</name>
<feature type="region of interest" description="Disordered" evidence="1">
    <location>
        <begin position="1"/>
        <end position="67"/>
    </location>
</feature>
<sequence>MADRNPGPSGSSSSLNEVNRKRRPSNIDTSPPTHPKRSRMSANASHEPESPVAGPSQIGLGRQEPESTKVCKTAFLWNFACR</sequence>
<feature type="compositionally biased region" description="Low complexity" evidence="1">
    <location>
        <begin position="1"/>
        <end position="14"/>
    </location>
</feature>